<protein>
    <recommendedName>
        <fullName evidence="14">Down syndrome cell adhesion molecule-like protein Dscam2</fullName>
    </recommendedName>
</protein>
<keyword evidence="3" id="KW-0732">Signal</keyword>
<dbReference type="PROSITE" id="PS50835">
    <property type="entry name" value="IG_LIKE"/>
    <property type="match status" value="5"/>
</dbReference>
<evidence type="ECO:0000256" key="1">
    <source>
        <dbReference type="ARBA" id="ARBA00004167"/>
    </source>
</evidence>
<keyword evidence="9" id="KW-0393">Immunoglobulin domain</keyword>
<dbReference type="FunFam" id="2.60.40.10:FF:000104">
    <property type="entry name" value="Down syndrome cell adhesion molecule b"/>
    <property type="match status" value="1"/>
</dbReference>
<keyword evidence="5" id="KW-0130">Cell adhesion</keyword>
<feature type="domain" description="Fibronectin type-III" evidence="11">
    <location>
        <begin position="593"/>
        <end position="676"/>
    </location>
</feature>
<evidence type="ECO:0000256" key="3">
    <source>
        <dbReference type="ARBA" id="ARBA00022729"/>
    </source>
</evidence>
<comment type="subcellular location">
    <subcellularLocation>
        <location evidence="1">Membrane</location>
        <topology evidence="1">Single-pass membrane protein</topology>
    </subcellularLocation>
</comment>
<dbReference type="FunFam" id="2.60.40.10:FF:000017">
    <property type="entry name" value="Down syndrome cell adhesion molecule b"/>
    <property type="match status" value="1"/>
</dbReference>
<feature type="domain" description="Ig-like" evidence="10">
    <location>
        <begin position="398"/>
        <end position="492"/>
    </location>
</feature>
<keyword evidence="7" id="KW-0472">Membrane</keyword>
<evidence type="ECO:0000259" key="10">
    <source>
        <dbReference type="PROSITE" id="PS50835"/>
    </source>
</evidence>
<dbReference type="Pfam" id="PF13927">
    <property type="entry name" value="Ig_3"/>
    <property type="match status" value="3"/>
</dbReference>
<dbReference type="SUPFAM" id="SSF49265">
    <property type="entry name" value="Fibronectin type III"/>
    <property type="match status" value="1"/>
</dbReference>
<evidence type="ECO:0000256" key="6">
    <source>
        <dbReference type="ARBA" id="ARBA00022989"/>
    </source>
</evidence>
<dbReference type="Pfam" id="PF00041">
    <property type="entry name" value="fn3"/>
    <property type="match status" value="1"/>
</dbReference>
<dbReference type="EMBL" id="JAPTSV010000002">
    <property type="protein sequence ID" value="KAJ1530843.1"/>
    <property type="molecule type" value="Genomic_DNA"/>
</dbReference>
<dbReference type="GO" id="GO:0048812">
    <property type="term" value="P:neuron projection morphogenesis"/>
    <property type="evidence" value="ECO:0007669"/>
    <property type="project" value="UniProtKB-ARBA"/>
</dbReference>
<dbReference type="InterPro" id="IPR036179">
    <property type="entry name" value="Ig-like_dom_sf"/>
</dbReference>
<feature type="domain" description="Ig-like" evidence="10">
    <location>
        <begin position="112"/>
        <end position="199"/>
    </location>
</feature>
<sequence length="676" mass="72262">MYQCFVSNGQEVAQGSAHLRLGDAAPVLLGTFPNETLSPGAAWSARCEVWGAPTPQVVWSLDGGPLPPASRASVSNRAEGDKVISYLNVTSLKLDDAGEYSCEAANAAGRPPHVKPLPPRSLVAGRDESLRCLVAGHPIRSISWEKDGRPLPSSPHRQRVFGNGTLVIVDVQKAVDEGEYTCIATAPGGETARRSGAVRVLEAPEIAPLSEQTHYLRGSRLYLTCLATRGDGPLRFRWLKDGVPLTGKVAMTPGVVARTLDDFSTALTFPALQPAHTGNYTCELSNDAAVATRSAQVVVTVAPTWSVEPAPTEVLKGKTAMLHCAAGGFPKPTISWAGPSASPYFRPEDVAVSHPVLDNGTLFIESAAREDKGYYHCTANNGMGKPLGRAVFLTVHVPAHFDRPTQTVRAARGSAAELECVAEGDAPLTLHWTREGKRLEDVIADLKPREDATEVGVKSRLTLRAVQRTDSARFACSASNRFGSARQEVLLTVQEPPEAPPQLKVSSLASRVANLTWEAPYDGNSPLTAFRLAYSNASGHWQAEVQPAQRRAQLSGLQPATAYQVRVQAVNALGAGNASQVSLRTADEAPGGAPRAVRAAAQGPDELRITWEPPEPALRHGELVGYSVVYRELPPLLDEDAGVDLLEGDMDTMQRVQADPGPEPFIVLTGLRAFTR</sequence>
<dbReference type="PROSITE" id="PS50853">
    <property type="entry name" value="FN3"/>
    <property type="match status" value="2"/>
</dbReference>
<dbReference type="PANTHER" id="PTHR12231:SF253">
    <property type="entry name" value="DPR-INTERACTING PROTEIN ETA, ISOFORM B-RELATED"/>
    <property type="match status" value="1"/>
</dbReference>
<evidence type="ECO:0000256" key="5">
    <source>
        <dbReference type="ARBA" id="ARBA00022889"/>
    </source>
</evidence>
<feature type="domain" description="Ig-like" evidence="10">
    <location>
        <begin position="204"/>
        <end position="298"/>
    </location>
</feature>
<dbReference type="CDD" id="cd00063">
    <property type="entry name" value="FN3"/>
    <property type="match status" value="2"/>
</dbReference>
<proteinExistence type="predicted"/>
<evidence type="ECO:0008006" key="14">
    <source>
        <dbReference type="Google" id="ProtNLM"/>
    </source>
</evidence>
<organism evidence="12 13">
    <name type="scientific">Megalurothrips usitatus</name>
    <name type="common">bean blossom thrips</name>
    <dbReference type="NCBI Taxonomy" id="439358"/>
    <lineage>
        <taxon>Eukaryota</taxon>
        <taxon>Metazoa</taxon>
        <taxon>Ecdysozoa</taxon>
        <taxon>Arthropoda</taxon>
        <taxon>Hexapoda</taxon>
        <taxon>Insecta</taxon>
        <taxon>Pterygota</taxon>
        <taxon>Neoptera</taxon>
        <taxon>Paraneoptera</taxon>
        <taxon>Thysanoptera</taxon>
        <taxon>Terebrantia</taxon>
        <taxon>Thripoidea</taxon>
        <taxon>Thripidae</taxon>
        <taxon>Megalurothrips</taxon>
    </lineage>
</organism>
<dbReference type="InterPro" id="IPR013783">
    <property type="entry name" value="Ig-like_fold"/>
</dbReference>
<evidence type="ECO:0000259" key="11">
    <source>
        <dbReference type="PROSITE" id="PS50853"/>
    </source>
</evidence>
<dbReference type="InterPro" id="IPR003961">
    <property type="entry name" value="FN3_dom"/>
</dbReference>
<evidence type="ECO:0000256" key="8">
    <source>
        <dbReference type="ARBA" id="ARBA00023157"/>
    </source>
</evidence>
<dbReference type="SMART" id="SM00060">
    <property type="entry name" value="FN3"/>
    <property type="match status" value="2"/>
</dbReference>
<dbReference type="InterPro" id="IPR051170">
    <property type="entry name" value="Neural/epithelial_adhesion"/>
</dbReference>
<keyword evidence="2" id="KW-0812">Transmembrane</keyword>
<dbReference type="PANTHER" id="PTHR12231">
    <property type="entry name" value="CTX-RELATED TYPE I TRANSMEMBRANE PROTEIN"/>
    <property type="match status" value="1"/>
</dbReference>
<reference evidence="12" key="1">
    <citation type="submission" date="2022-12" db="EMBL/GenBank/DDBJ databases">
        <title>Chromosome-level genome assembly of the bean flower thrips Megalurothrips usitatus.</title>
        <authorList>
            <person name="Ma L."/>
            <person name="Liu Q."/>
            <person name="Li H."/>
            <person name="Cai W."/>
        </authorList>
    </citation>
    <scope>NUCLEOTIDE SEQUENCE</scope>
    <source>
        <strain evidence="12">Cailab_2022a</strain>
    </source>
</reference>
<accession>A0AAV7XWD6</accession>
<dbReference type="InterPro" id="IPR003599">
    <property type="entry name" value="Ig_sub"/>
</dbReference>
<feature type="domain" description="Ig-like" evidence="10">
    <location>
        <begin position="26"/>
        <end position="106"/>
    </location>
</feature>
<dbReference type="InterPro" id="IPR013098">
    <property type="entry name" value="Ig_I-set"/>
</dbReference>
<evidence type="ECO:0000313" key="13">
    <source>
        <dbReference type="Proteomes" id="UP001075354"/>
    </source>
</evidence>
<dbReference type="InterPro" id="IPR036116">
    <property type="entry name" value="FN3_sf"/>
</dbReference>
<dbReference type="Proteomes" id="UP001075354">
    <property type="component" value="Chromosome 2"/>
</dbReference>
<dbReference type="SMART" id="SM00409">
    <property type="entry name" value="IG"/>
    <property type="match status" value="5"/>
</dbReference>
<feature type="domain" description="Ig-like" evidence="10">
    <location>
        <begin position="303"/>
        <end position="382"/>
    </location>
</feature>
<dbReference type="SUPFAM" id="SSF48726">
    <property type="entry name" value="Immunoglobulin"/>
    <property type="match status" value="5"/>
</dbReference>
<evidence type="ECO:0000313" key="12">
    <source>
        <dbReference type="EMBL" id="KAJ1530843.1"/>
    </source>
</evidence>
<evidence type="ECO:0000256" key="9">
    <source>
        <dbReference type="ARBA" id="ARBA00023319"/>
    </source>
</evidence>
<keyword evidence="4" id="KW-0677">Repeat</keyword>
<name>A0AAV7XWD6_9NEOP</name>
<evidence type="ECO:0000256" key="2">
    <source>
        <dbReference type="ARBA" id="ARBA00022692"/>
    </source>
</evidence>
<dbReference type="SMART" id="SM00408">
    <property type="entry name" value="IGc2"/>
    <property type="match status" value="5"/>
</dbReference>
<feature type="domain" description="Fibronectin type-III" evidence="11">
    <location>
        <begin position="499"/>
        <end position="589"/>
    </location>
</feature>
<dbReference type="GO" id="GO:0007155">
    <property type="term" value="P:cell adhesion"/>
    <property type="evidence" value="ECO:0007669"/>
    <property type="project" value="UniProtKB-KW"/>
</dbReference>
<keyword evidence="6" id="KW-1133">Transmembrane helix</keyword>
<dbReference type="CDD" id="cd20958">
    <property type="entry name" value="IgI_5_Dscam"/>
    <property type="match status" value="1"/>
</dbReference>
<dbReference type="GO" id="GO:0016020">
    <property type="term" value="C:membrane"/>
    <property type="evidence" value="ECO:0007669"/>
    <property type="project" value="UniProtKB-SubCell"/>
</dbReference>
<dbReference type="Pfam" id="PF07679">
    <property type="entry name" value="I-set"/>
    <property type="match status" value="2"/>
</dbReference>
<dbReference type="InterPro" id="IPR003598">
    <property type="entry name" value="Ig_sub2"/>
</dbReference>
<comment type="caution">
    <text evidence="12">The sequence shown here is derived from an EMBL/GenBank/DDBJ whole genome shotgun (WGS) entry which is preliminary data.</text>
</comment>
<gene>
    <name evidence="12" type="ORF">ONE63_005688</name>
</gene>
<dbReference type="Gene3D" id="2.60.40.10">
    <property type="entry name" value="Immunoglobulins"/>
    <property type="match status" value="7"/>
</dbReference>
<dbReference type="InterPro" id="IPR007110">
    <property type="entry name" value="Ig-like_dom"/>
</dbReference>
<keyword evidence="8" id="KW-1015">Disulfide bond</keyword>
<evidence type="ECO:0000256" key="4">
    <source>
        <dbReference type="ARBA" id="ARBA00022737"/>
    </source>
</evidence>
<evidence type="ECO:0000256" key="7">
    <source>
        <dbReference type="ARBA" id="ARBA00023136"/>
    </source>
</evidence>
<dbReference type="AlphaFoldDB" id="A0AAV7XWD6"/>
<keyword evidence="13" id="KW-1185">Reference proteome</keyword>